<reference evidence="2" key="1">
    <citation type="submission" date="2020-11" db="EMBL/GenBank/DDBJ databases">
        <authorList>
            <person name="Tran Van P."/>
        </authorList>
    </citation>
    <scope>NUCLEOTIDE SEQUENCE</scope>
</reference>
<gene>
    <name evidence="2" type="ORF">TPSB3V08_LOCUS9324</name>
</gene>
<proteinExistence type="predicted"/>
<dbReference type="AlphaFoldDB" id="A0A7R9DFX0"/>
<evidence type="ECO:0000256" key="1">
    <source>
        <dbReference type="SAM" id="MobiDB-lite"/>
    </source>
</evidence>
<accession>A0A7R9DFX0</accession>
<name>A0A7R9DFX0_TIMPO</name>
<organism evidence="2">
    <name type="scientific">Timema poppense</name>
    <name type="common">Walking stick</name>
    <dbReference type="NCBI Taxonomy" id="170557"/>
    <lineage>
        <taxon>Eukaryota</taxon>
        <taxon>Metazoa</taxon>
        <taxon>Ecdysozoa</taxon>
        <taxon>Arthropoda</taxon>
        <taxon>Hexapoda</taxon>
        <taxon>Insecta</taxon>
        <taxon>Pterygota</taxon>
        <taxon>Neoptera</taxon>
        <taxon>Polyneoptera</taxon>
        <taxon>Phasmatodea</taxon>
        <taxon>Timematodea</taxon>
        <taxon>Timematoidea</taxon>
        <taxon>Timematidae</taxon>
        <taxon>Timema</taxon>
    </lineage>
</organism>
<protein>
    <submittedName>
        <fullName evidence="2">Uncharacterized protein</fullName>
    </submittedName>
</protein>
<sequence length="363" mass="40430">MSAHFVHLPPCQRIPCICHNVSAFCAYASATMSAHSVHLPPCQHIPCICHHVSTVFSSIVQLSKEKQPELLTNEKIEPPENNETGIVKPGTRQSDLASSVDTISRVVGSDSPPHYSCGQLYQHNPTSNESLGYDSKQSVMVESLTKGKNDITPVPVTFNFVKHETIDSSSEQQSTPPLLKTLNSLNSNEQISSFPLFLVFNNLKQDLLNKHNEHLSLPVPLELNVKQELLNKNNEQHSSLPVPLELDVKQELLNKNNEQHSSLPVPLLFNKIKTEILTDKNEKHLYFPVPLTFNHVKQELLIKSREQLPSQNVPGPPTSTAPGSEVMECEFITTDLLKMGGLLDLQEQGKNIEQSKGSPKQQR</sequence>
<dbReference type="EMBL" id="OD007338">
    <property type="protein sequence ID" value="CAD7413907.1"/>
    <property type="molecule type" value="Genomic_DNA"/>
</dbReference>
<feature type="region of interest" description="Disordered" evidence="1">
    <location>
        <begin position="76"/>
        <end position="99"/>
    </location>
</feature>
<evidence type="ECO:0000313" key="2">
    <source>
        <dbReference type="EMBL" id="CAD7413907.1"/>
    </source>
</evidence>